<dbReference type="AlphaFoldDB" id="A0A1W1DJR1"/>
<dbReference type="Pfam" id="PF12838">
    <property type="entry name" value="Fer4_7"/>
    <property type="match status" value="1"/>
</dbReference>
<sequence length="158" mass="17831">MEKLNEWDLSPDEYDSKGTPAAASDHADFVVHNYEDRSFASIIPHTELFLGHFDHEDRNARDHKLVDVDNVLGNFEERLIGYSEEEAQKEAGRCMSCGLCFECDNCVMYCPQDAVFKVKKDQATLGRYVDTDYDKCIGCHICADVCPTGYIQMGLGSE</sequence>
<gene>
    <name evidence="3" type="ORF">MNB_SUP05-13-601</name>
</gene>
<dbReference type="InterPro" id="IPR017900">
    <property type="entry name" value="4Fe4S_Fe_S_CS"/>
</dbReference>
<organism evidence="3">
    <name type="scientific">hydrothermal vent metagenome</name>
    <dbReference type="NCBI Taxonomy" id="652676"/>
    <lineage>
        <taxon>unclassified sequences</taxon>
        <taxon>metagenomes</taxon>
        <taxon>ecological metagenomes</taxon>
    </lineage>
</organism>
<dbReference type="Gene3D" id="3.30.70.20">
    <property type="match status" value="1"/>
</dbReference>
<evidence type="ECO:0000256" key="1">
    <source>
        <dbReference type="SAM" id="MobiDB-lite"/>
    </source>
</evidence>
<feature type="domain" description="4Fe-4S ferredoxin-type" evidence="2">
    <location>
        <begin position="127"/>
        <end position="156"/>
    </location>
</feature>
<dbReference type="EMBL" id="FPHU01000152">
    <property type="protein sequence ID" value="SFV81638.1"/>
    <property type="molecule type" value="Genomic_DNA"/>
</dbReference>
<dbReference type="InterPro" id="IPR017896">
    <property type="entry name" value="4Fe4S_Fe-S-bd"/>
</dbReference>
<reference evidence="3" key="1">
    <citation type="submission" date="2016-10" db="EMBL/GenBank/DDBJ databases">
        <authorList>
            <person name="de Groot N.N."/>
        </authorList>
    </citation>
    <scope>NUCLEOTIDE SEQUENCE</scope>
</reference>
<evidence type="ECO:0000259" key="2">
    <source>
        <dbReference type="PROSITE" id="PS51379"/>
    </source>
</evidence>
<dbReference type="SUPFAM" id="SSF46548">
    <property type="entry name" value="alpha-helical ferredoxin"/>
    <property type="match status" value="1"/>
</dbReference>
<proteinExistence type="predicted"/>
<protein>
    <submittedName>
        <fullName evidence="3">Protein similar to glutamate synthase [NADPH] small chain, clustered with sulfite reductase</fullName>
    </submittedName>
</protein>
<feature type="region of interest" description="Disordered" evidence="1">
    <location>
        <begin position="1"/>
        <end position="21"/>
    </location>
</feature>
<dbReference type="PROSITE" id="PS00198">
    <property type="entry name" value="4FE4S_FER_1"/>
    <property type="match status" value="1"/>
</dbReference>
<name>A0A1W1DJR1_9ZZZZ</name>
<evidence type="ECO:0000313" key="3">
    <source>
        <dbReference type="EMBL" id="SFV81638.1"/>
    </source>
</evidence>
<dbReference type="PROSITE" id="PS51379">
    <property type="entry name" value="4FE4S_FER_2"/>
    <property type="match status" value="1"/>
</dbReference>
<accession>A0A1W1DJR1</accession>